<reference evidence="1 2" key="1">
    <citation type="submission" date="2014-12" db="EMBL/GenBank/DDBJ databases">
        <title>Comparative genomics of the lactic acid bacteria isolated from the honey bee gut.</title>
        <authorList>
            <person name="Ellegaard K.M."/>
            <person name="Tamarit D."/>
            <person name="Javelind E."/>
            <person name="Olofsson T."/>
            <person name="Andersson S.G."/>
            <person name="Vasquez A."/>
        </authorList>
    </citation>
    <scope>NUCLEOTIDE SEQUENCE [LARGE SCALE GENOMIC DNA]</scope>
    <source>
        <strain evidence="1 2">Bma6</strain>
    </source>
</reference>
<comment type="caution">
    <text evidence="1">The sequence shown here is derived from an EMBL/GenBank/DDBJ whole genome shotgun (WGS) entry which is preliminary data.</text>
</comment>
<evidence type="ECO:0000313" key="2">
    <source>
        <dbReference type="Proteomes" id="UP000033652"/>
    </source>
</evidence>
<organism evidence="1 2">
    <name type="scientific">Bifidobacterium coryneforme</name>
    <dbReference type="NCBI Taxonomy" id="1687"/>
    <lineage>
        <taxon>Bacteria</taxon>
        <taxon>Bacillati</taxon>
        <taxon>Actinomycetota</taxon>
        <taxon>Actinomycetes</taxon>
        <taxon>Bifidobacteriales</taxon>
        <taxon>Bifidobacteriaceae</taxon>
        <taxon>Bifidobacterium</taxon>
    </lineage>
</organism>
<dbReference type="AlphaFoldDB" id="A0ABD4AE30"/>
<accession>A0ABD4AE30</accession>
<protein>
    <submittedName>
        <fullName evidence="1">Uncharacterized protein</fullName>
    </submittedName>
</protein>
<proteinExistence type="predicted"/>
<dbReference type="Gene3D" id="3.40.50.720">
    <property type="entry name" value="NAD(P)-binding Rossmann-like Domain"/>
    <property type="match status" value="1"/>
</dbReference>
<sequence>MLDKDNTRLKSEYSIIAHDPNTVELRAGVWNPKSITMTDENHNDSLLPILLGIQQGNDSQQIAKDCDVNRSEVESVVDSLLEAGLVCENQSGALNDLVERQLSMRMRTDTSSEDIILVGDSSIVSLLRQQLVSAFPDKTVKDVSGSPEEEKLLHIQDDDLTDGLEREKISSVFSAWGNALVVCALENSNPLLFRHLDVISEVVGFNWIHGTVDGPYIFIGPTIIPRRSATYRDLEKRVMLNLQELASYQKFKTALAMDRVHNQKNILSPPLVGLLASFLALEVINWIQAGANYTVNKVLGIYLPTMEIAYHEVLPIPGSEGSGAEPDRDMETLYFDPREWLGTDNLESR</sequence>
<dbReference type="EMBL" id="JXBX01000009">
    <property type="protein sequence ID" value="KJY53490.1"/>
    <property type="molecule type" value="Genomic_DNA"/>
</dbReference>
<name>A0ABD4AE30_9BIFI</name>
<gene>
    <name evidence="1" type="ORF">JF68_08350</name>
</gene>
<dbReference type="Proteomes" id="UP000033652">
    <property type="component" value="Unassembled WGS sequence"/>
</dbReference>
<evidence type="ECO:0000313" key="1">
    <source>
        <dbReference type="EMBL" id="KJY53490.1"/>
    </source>
</evidence>